<dbReference type="InterPro" id="IPR036291">
    <property type="entry name" value="NAD(P)-bd_dom_sf"/>
</dbReference>
<feature type="domain" description="SDH C-terminal" evidence="11">
    <location>
        <begin position="240"/>
        <end position="266"/>
    </location>
</feature>
<dbReference type="FunFam" id="3.40.50.10860:FF:000006">
    <property type="entry name" value="Shikimate dehydrogenase (NADP(+))"/>
    <property type="match status" value="1"/>
</dbReference>
<keyword evidence="13" id="KW-1185">Reference proteome</keyword>
<feature type="active site" description="Proton acceptor" evidence="8">
    <location>
        <position position="66"/>
    </location>
</feature>
<dbReference type="HAMAP" id="MF_00222">
    <property type="entry name" value="Shikimate_DH_AroE"/>
    <property type="match status" value="1"/>
</dbReference>
<dbReference type="InterPro" id="IPR011342">
    <property type="entry name" value="Shikimate_DH"/>
</dbReference>
<dbReference type="InterPro" id="IPR006151">
    <property type="entry name" value="Shikm_DH/Glu-tRNA_Rdtase"/>
</dbReference>
<dbReference type="InterPro" id="IPR046346">
    <property type="entry name" value="Aminoacid_DH-like_N_sf"/>
</dbReference>
<name>A0A1I4QA45_9PROT</name>
<dbReference type="SUPFAM" id="SSF51735">
    <property type="entry name" value="NAD(P)-binding Rossmann-fold domains"/>
    <property type="match status" value="1"/>
</dbReference>
<dbReference type="EC" id="1.1.1.25" evidence="2 8"/>
<evidence type="ECO:0000256" key="7">
    <source>
        <dbReference type="ARBA" id="ARBA00049442"/>
    </source>
</evidence>
<dbReference type="NCBIfam" id="TIGR00507">
    <property type="entry name" value="aroE"/>
    <property type="match status" value="1"/>
</dbReference>
<dbReference type="AlphaFoldDB" id="A0A1I4QA45"/>
<feature type="binding site" evidence="8">
    <location>
        <position position="103"/>
    </location>
    <ligand>
        <name>shikimate</name>
        <dbReference type="ChEBI" id="CHEBI:36208"/>
    </ligand>
</feature>
<dbReference type="STRING" id="52442.SAMN05421880_11443"/>
<organism evidence="12 13">
    <name type="scientific">Nitrosomonas nitrosa</name>
    <dbReference type="NCBI Taxonomy" id="52442"/>
    <lineage>
        <taxon>Bacteria</taxon>
        <taxon>Pseudomonadati</taxon>
        <taxon>Pseudomonadota</taxon>
        <taxon>Betaproteobacteria</taxon>
        <taxon>Nitrosomonadales</taxon>
        <taxon>Nitrosomonadaceae</taxon>
        <taxon>Nitrosomonas</taxon>
    </lineage>
</organism>
<feature type="binding site" evidence="8">
    <location>
        <position position="240"/>
    </location>
    <ligand>
        <name>NADP(+)</name>
        <dbReference type="ChEBI" id="CHEBI:58349"/>
    </ligand>
</feature>
<feature type="binding site" evidence="8">
    <location>
        <begin position="15"/>
        <end position="17"/>
    </location>
    <ligand>
        <name>shikimate</name>
        <dbReference type="ChEBI" id="CHEBI:36208"/>
    </ligand>
</feature>
<protein>
    <recommendedName>
        <fullName evidence="2 8">Shikimate dehydrogenase (NADP(+))</fullName>
        <shortName evidence="8">SDH</shortName>
        <ecNumber evidence="2 8">1.1.1.25</ecNumber>
    </recommendedName>
</protein>
<comment type="catalytic activity">
    <reaction evidence="7 8">
        <text>shikimate + NADP(+) = 3-dehydroshikimate + NADPH + H(+)</text>
        <dbReference type="Rhea" id="RHEA:17737"/>
        <dbReference type="ChEBI" id="CHEBI:15378"/>
        <dbReference type="ChEBI" id="CHEBI:16630"/>
        <dbReference type="ChEBI" id="CHEBI:36208"/>
        <dbReference type="ChEBI" id="CHEBI:57783"/>
        <dbReference type="ChEBI" id="CHEBI:58349"/>
        <dbReference type="EC" id="1.1.1.25"/>
    </reaction>
</comment>
<dbReference type="GO" id="GO:0019632">
    <property type="term" value="P:shikimate metabolic process"/>
    <property type="evidence" value="ECO:0007669"/>
    <property type="project" value="InterPro"/>
</dbReference>
<evidence type="ECO:0000256" key="2">
    <source>
        <dbReference type="ARBA" id="ARBA00012962"/>
    </source>
</evidence>
<dbReference type="PANTHER" id="PTHR21089:SF1">
    <property type="entry name" value="BIFUNCTIONAL 3-DEHYDROQUINATE DEHYDRATASE_SHIKIMATE DEHYDROGENASE, CHLOROPLASTIC"/>
    <property type="match status" value="1"/>
</dbReference>
<comment type="similarity">
    <text evidence="8">Belongs to the shikimate dehydrogenase family.</text>
</comment>
<dbReference type="GO" id="GO:0009073">
    <property type="term" value="P:aromatic amino acid family biosynthetic process"/>
    <property type="evidence" value="ECO:0007669"/>
    <property type="project" value="UniProtKB-KW"/>
</dbReference>
<dbReference type="InterPro" id="IPR013708">
    <property type="entry name" value="Shikimate_DH-bd_N"/>
</dbReference>
<dbReference type="RefSeq" id="WP_090668885.1">
    <property type="nucleotide sequence ID" value="NZ_FOUF01000014.1"/>
</dbReference>
<dbReference type="Gene3D" id="3.40.50.10860">
    <property type="entry name" value="Leucine Dehydrogenase, chain A, domain 1"/>
    <property type="match status" value="1"/>
</dbReference>
<feature type="binding site" evidence="8">
    <location>
        <position position="218"/>
    </location>
    <ligand>
        <name>shikimate</name>
        <dbReference type="ChEBI" id="CHEBI:36208"/>
    </ligand>
</feature>
<evidence type="ECO:0000256" key="5">
    <source>
        <dbReference type="ARBA" id="ARBA00023002"/>
    </source>
</evidence>
<evidence type="ECO:0000256" key="3">
    <source>
        <dbReference type="ARBA" id="ARBA00022605"/>
    </source>
</evidence>
<sequence length="273" mass="30038">MPDLYAVIGNPIHHSKSPIIHMEFARQTHQDIQYNAILAPLEGFAATVSAFQQKGGKGLNVTLPFKQEAYTLSIRLTDRANAAQAVNTLKFDQNHPILGDNTDGAGLIRDIEVNQEIPIAGKSILLMGAGGAARGVILPLLERKPRLLAIANRTQTKAQLLQAQFSSHGQIVSGHFQDFSGESFDIIINATSASLQDKLPPLPTGLFKETTLAYDMMYSRNLTPFLIFAQQQGAHHLADGIGMLVEQAAESFYVWRGIRPETRKIIEMLKNNR</sequence>
<dbReference type="Proteomes" id="UP000199561">
    <property type="component" value="Unassembled WGS sequence"/>
</dbReference>
<proteinExistence type="inferred from homology"/>
<feature type="binding site" evidence="8">
    <location>
        <begin position="128"/>
        <end position="132"/>
    </location>
    <ligand>
        <name>NADP(+)</name>
        <dbReference type="ChEBI" id="CHEBI:58349"/>
    </ligand>
</feature>
<dbReference type="SUPFAM" id="SSF53223">
    <property type="entry name" value="Aminoacid dehydrogenase-like, N-terminal domain"/>
    <property type="match status" value="1"/>
</dbReference>
<comment type="pathway">
    <text evidence="1 8">Metabolic intermediate biosynthesis; chorismate biosynthesis; chorismate from D-erythrose 4-phosphate and phosphoenolpyruvate: step 4/7.</text>
</comment>
<dbReference type="Pfam" id="PF08501">
    <property type="entry name" value="Shikimate_dh_N"/>
    <property type="match status" value="1"/>
</dbReference>
<dbReference type="Pfam" id="PF01488">
    <property type="entry name" value="Shikimate_DH"/>
    <property type="match status" value="1"/>
</dbReference>
<dbReference type="UniPathway" id="UPA00053">
    <property type="reaction ID" value="UER00087"/>
</dbReference>
<feature type="domain" description="Quinate/shikimate 5-dehydrogenase/glutamyl-tRNA reductase" evidence="9">
    <location>
        <begin position="119"/>
        <end position="194"/>
    </location>
</feature>
<dbReference type="GO" id="GO:0050661">
    <property type="term" value="F:NADP binding"/>
    <property type="evidence" value="ECO:0007669"/>
    <property type="project" value="InterPro"/>
</dbReference>
<dbReference type="Pfam" id="PF18317">
    <property type="entry name" value="SDH_C"/>
    <property type="match status" value="1"/>
</dbReference>
<feature type="binding site" evidence="8">
    <location>
        <position position="78"/>
    </location>
    <ligand>
        <name>NADP(+)</name>
        <dbReference type="ChEBI" id="CHEBI:58349"/>
    </ligand>
</feature>
<comment type="function">
    <text evidence="8">Involved in the biosynthesis of the chorismate, which leads to the biosynthesis of aromatic amino acids. Catalyzes the reversible NADPH linked reduction of 3-dehydroshikimate (DHSA) to yield shikimate (SA).</text>
</comment>
<dbReference type="InterPro" id="IPR041121">
    <property type="entry name" value="SDH_C"/>
</dbReference>
<evidence type="ECO:0000313" key="13">
    <source>
        <dbReference type="Proteomes" id="UP000199561"/>
    </source>
</evidence>
<evidence type="ECO:0000256" key="1">
    <source>
        <dbReference type="ARBA" id="ARBA00004871"/>
    </source>
</evidence>
<keyword evidence="5 8" id="KW-0560">Oxidoreductase</keyword>
<keyword evidence="3 8" id="KW-0028">Amino-acid biosynthesis</keyword>
<reference evidence="12 13" key="1">
    <citation type="submission" date="2016-10" db="EMBL/GenBank/DDBJ databases">
        <authorList>
            <person name="de Groot N.N."/>
        </authorList>
    </citation>
    <scope>NUCLEOTIDE SEQUENCE [LARGE SCALE GENOMIC DNA]</scope>
    <source>
        <strain evidence="12 13">Nm146</strain>
    </source>
</reference>
<evidence type="ECO:0000256" key="8">
    <source>
        <dbReference type="HAMAP-Rule" id="MF_00222"/>
    </source>
</evidence>
<dbReference type="PANTHER" id="PTHR21089">
    <property type="entry name" value="SHIKIMATE DEHYDROGENASE"/>
    <property type="match status" value="1"/>
</dbReference>
<dbReference type="GO" id="GO:0009423">
    <property type="term" value="P:chorismate biosynthetic process"/>
    <property type="evidence" value="ECO:0007669"/>
    <property type="project" value="UniProtKB-UniRule"/>
</dbReference>
<keyword evidence="6 8" id="KW-0057">Aromatic amino acid biosynthesis</keyword>
<feature type="binding site" evidence="8">
    <location>
        <position position="87"/>
    </location>
    <ligand>
        <name>shikimate</name>
        <dbReference type="ChEBI" id="CHEBI:36208"/>
    </ligand>
</feature>
<evidence type="ECO:0000256" key="4">
    <source>
        <dbReference type="ARBA" id="ARBA00022857"/>
    </source>
</evidence>
<dbReference type="NCBIfam" id="NF001310">
    <property type="entry name" value="PRK00258.1-2"/>
    <property type="match status" value="1"/>
</dbReference>
<evidence type="ECO:0000256" key="6">
    <source>
        <dbReference type="ARBA" id="ARBA00023141"/>
    </source>
</evidence>
<feature type="binding site" evidence="8">
    <location>
        <position position="216"/>
    </location>
    <ligand>
        <name>NADP(+)</name>
        <dbReference type="ChEBI" id="CHEBI:58349"/>
    </ligand>
</feature>
<dbReference type="GO" id="GO:0008652">
    <property type="term" value="P:amino acid biosynthetic process"/>
    <property type="evidence" value="ECO:0007669"/>
    <property type="project" value="UniProtKB-KW"/>
</dbReference>
<evidence type="ECO:0000259" key="9">
    <source>
        <dbReference type="Pfam" id="PF01488"/>
    </source>
</evidence>
<dbReference type="CDD" id="cd01065">
    <property type="entry name" value="NAD_bind_Shikimate_DH"/>
    <property type="match status" value="1"/>
</dbReference>
<accession>A0A1I4QA45</accession>
<evidence type="ECO:0000259" key="11">
    <source>
        <dbReference type="Pfam" id="PF18317"/>
    </source>
</evidence>
<dbReference type="InterPro" id="IPR022893">
    <property type="entry name" value="Shikimate_DH_fam"/>
</dbReference>
<keyword evidence="4 8" id="KW-0521">NADP</keyword>
<dbReference type="Gene3D" id="3.40.50.720">
    <property type="entry name" value="NAD(P)-binding Rossmann-like Domain"/>
    <property type="match status" value="1"/>
</dbReference>
<dbReference type="GO" id="GO:0004764">
    <property type="term" value="F:shikimate 3-dehydrogenase (NADP+) activity"/>
    <property type="evidence" value="ECO:0007669"/>
    <property type="project" value="UniProtKB-UniRule"/>
</dbReference>
<dbReference type="EMBL" id="FOUF01000014">
    <property type="protein sequence ID" value="SFM36958.1"/>
    <property type="molecule type" value="Genomic_DNA"/>
</dbReference>
<feature type="binding site" evidence="8">
    <location>
        <position position="247"/>
    </location>
    <ligand>
        <name>shikimate</name>
        <dbReference type="ChEBI" id="CHEBI:36208"/>
    </ligand>
</feature>
<feature type="domain" description="Shikimate dehydrogenase substrate binding N-terminal" evidence="10">
    <location>
        <begin position="7"/>
        <end position="89"/>
    </location>
</feature>
<comment type="subunit">
    <text evidence="8">Homodimer.</text>
</comment>
<evidence type="ECO:0000313" key="12">
    <source>
        <dbReference type="EMBL" id="SFM36958.1"/>
    </source>
</evidence>
<feature type="binding site" evidence="8">
    <location>
        <position position="62"/>
    </location>
    <ligand>
        <name>shikimate</name>
        <dbReference type="ChEBI" id="CHEBI:36208"/>
    </ligand>
</feature>
<feature type="binding site" evidence="8">
    <location>
        <begin position="152"/>
        <end position="157"/>
    </location>
    <ligand>
        <name>NADP(+)</name>
        <dbReference type="ChEBI" id="CHEBI:58349"/>
    </ligand>
</feature>
<gene>
    <name evidence="8" type="primary">aroE</name>
    <name evidence="12" type="ORF">SAMN05421880_11443</name>
</gene>
<evidence type="ECO:0000259" key="10">
    <source>
        <dbReference type="Pfam" id="PF08501"/>
    </source>
</evidence>
<dbReference type="GO" id="GO:0005829">
    <property type="term" value="C:cytosol"/>
    <property type="evidence" value="ECO:0007669"/>
    <property type="project" value="TreeGrafter"/>
</dbReference>